<sequence>MDAKQLTHIDPTKHSQILGQTRPAYLDTHSVASSIDPLELHHARSLISSTPSLSLASPPTLDPKQLTHIDPTEHSQILGQSRRRNITIAERITPTSSTLTPPKELSETKKNTNMLCCLCNDNGSAKAKITLWEDYGKGFYPYLFPPEFDPYIVIVTSTTVKEFRGEINFATPTATKTNVNLPMDNFTSMIEKFASKQVHIQIIESANGSNIPIAEAMFQNRMTITKLLNSYWSYDIELFNTSAAKLINQMYEGDTHVPLQIESLCGKEFVFKIKLSNFNLKEEPENYTVTKLFVPDEELEMQHRIKKEK</sequence>
<dbReference type="InParanoid" id="A0A3Q7IEX3"/>
<accession>A0A3Q7IEX3</accession>
<dbReference type="Gene3D" id="2.40.50.140">
    <property type="entry name" value="Nucleic acid-binding proteins"/>
    <property type="match status" value="2"/>
</dbReference>
<reference evidence="1" key="1">
    <citation type="journal article" date="2012" name="Nature">
        <title>The tomato genome sequence provides insights into fleshy fruit evolution.</title>
        <authorList>
            <consortium name="Tomato Genome Consortium"/>
        </authorList>
    </citation>
    <scope>NUCLEOTIDE SEQUENCE [LARGE SCALE GENOMIC DNA]</scope>
    <source>
        <strain evidence="1">cv. Heinz 1706</strain>
    </source>
</reference>
<keyword evidence="2" id="KW-1185">Reference proteome</keyword>
<reference evidence="1" key="2">
    <citation type="submission" date="2019-01" db="UniProtKB">
        <authorList>
            <consortium name="EnsemblPlants"/>
        </authorList>
    </citation>
    <scope>IDENTIFICATION</scope>
    <source>
        <strain evidence="1">cv. Heinz 1706</strain>
    </source>
</reference>
<organism evidence="1">
    <name type="scientific">Solanum lycopersicum</name>
    <name type="common">Tomato</name>
    <name type="synonym">Lycopersicon esculentum</name>
    <dbReference type="NCBI Taxonomy" id="4081"/>
    <lineage>
        <taxon>Eukaryota</taxon>
        <taxon>Viridiplantae</taxon>
        <taxon>Streptophyta</taxon>
        <taxon>Embryophyta</taxon>
        <taxon>Tracheophyta</taxon>
        <taxon>Spermatophyta</taxon>
        <taxon>Magnoliopsida</taxon>
        <taxon>eudicotyledons</taxon>
        <taxon>Gunneridae</taxon>
        <taxon>Pentapetalae</taxon>
        <taxon>asterids</taxon>
        <taxon>lamiids</taxon>
        <taxon>Solanales</taxon>
        <taxon>Solanaceae</taxon>
        <taxon>Solanoideae</taxon>
        <taxon>Solaneae</taxon>
        <taxon>Solanum</taxon>
        <taxon>Solanum subgen. Lycopersicon</taxon>
    </lineage>
</organism>
<dbReference type="InterPro" id="IPR012340">
    <property type="entry name" value="NA-bd_OB-fold"/>
</dbReference>
<dbReference type="Gramene" id="Solyc10g039217.1.1">
    <property type="protein sequence ID" value="Solyc10g039217.1.1"/>
    <property type="gene ID" value="Solyc10g039217.1"/>
</dbReference>
<evidence type="ECO:0008006" key="3">
    <source>
        <dbReference type="Google" id="ProtNLM"/>
    </source>
</evidence>
<name>A0A3Q7IEX3_SOLLC</name>
<dbReference type="EnsemblPlants" id="Solyc10g039217.1.1">
    <property type="protein sequence ID" value="Solyc10g039217.1.1"/>
    <property type="gene ID" value="Solyc10g039217.1"/>
</dbReference>
<protein>
    <recommendedName>
        <fullName evidence="3">Replication factor A C-terminal domain-containing protein</fullName>
    </recommendedName>
</protein>
<proteinExistence type="predicted"/>
<dbReference type="Proteomes" id="UP000004994">
    <property type="component" value="Chromosome 10"/>
</dbReference>
<evidence type="ECO:0000313" key="2">
    <source>
        <dbReference type="Proteomes" id="UP000004994"/>
    </source>
</evidence>
<evidence type="ECO:0000313" key="1">
    <source>
        <dbReference type="EnsemblPlants" id="Solyc10g039217.1.1"/>
    </source>
</evidence>
<dbReference type="AlphaFoldDB" id="A0A3Q7IEX3"/>